<feature type="compositionally biased region" description="Low complexity" evidence="1">
    <location>
        <begin position="540"/>
        <end position="553"/>
    </location>
</feature>
<feature type="compositionally biased region" description="Polar residues" evidence="1">
    <location>
        <begin position="790"/>
        <end position="802"/>
    </location>
</feature>
<proteinExistence type="predicted"/>
<feature type="compositionally biased region" description="Polar residues" evidence="1">
    <location>
        <begin position="578"/>
        <end position="591"/>
    </location>
</feature>
<keyword evidence="3" id="KW-1185">Reference proteome</keyword>
<dbReference type="Proteomes" id="UP000324832">
    <property type="component" value="Unassembled WGS sequence"/>
</dbReference>
<evidence type="ECO:0000256" key="1">
    <source>
        <dbReference type="SAM" id="MobiDB-lite"/>
    </source>
</evidence>
<organism evidence="2 3">
    <name type="scientific">Leptidea sinapis</name>
    <dbReference type="NCBI Taxonomy" id="189913"/>
    <lineage>
        <taxon>Eukaryota</taxon>
        <taxon>Metazoa</taxon>
        <taxon>Ecdysozoa</taxon>
        <taxon>Arthropoda</taxon>
        <taxon>Hexapoda</taxon>
        <taxon>Insecta</taxon>
        <taxon>Pterygota</taxon>
        <taxon>Neoptera</taxon>
        <taxon>Endopterygota</taxon>
        <taxon>Lepidoptera</taxon>
        <taxon>Glossata</taxon>
        <taxon>Ditrysia</taxon>
        <taxon>Papilionoidea</taxon>
        <taxon>Pieridae</taxon>
        <taxon>Dismorphiinae</taxon>
        <taxon>Leptidea</taxon>
    </lineage>
</organism>
<reference evidence="2 3" key="1">
    <citation type="submission" date="2017-07" db="EMBL/GenBank/DDBJ databases">
        <authorList>
            <person name="Talla V."/>
            <person name="Backstrom N."/>
        </authorList>
    </citation>
    <scope>NUCLEOTIDE SEQUENCE [LARGE SCALE GENOMIC DNA]</scope>
</reference>
<feature type="region of interest" description="Disordered" evidence="1">
    <location>
        <begin position="516"/>
        <end position="603"/>
    </location>
</feature>
<sequence>MERLVRNKMRYIVISLCIAQYYYSIDATHPRSVNLALETVLQFDQNYDISIVETFQNFLSKLKSTLQNSRRNTARRDGNHFKFTDFIEKAIETVRAYSDIDLEHFADVFFDETQKYNNENCEILKITDNLGLRRVLSNKMSQVKMASADTIRRRLNVVLDQIRRNAKDSNFFNLINSLYKKKDEEKFARILNSLRLYRRSPKDLEKIVEDGFRSVIVDYYCDLTENNKNYASSIISSLLRGSLPSKRPRLLEIKSAENIFNAKIPEEIDVVSNFEEGEDKQKTNKFVKQSFKTKPLLLNTQIKTDSVRLGSQDSQFQKSKIQEEITSDWSQEDISEEKINEIHTTKHNRYKVIKHKNIYEEGKKKELSKKRLNSSSEDDDGTDSQSYLDDELKKTVTKPNVIDKAKNKGFEYKSNRSKLKNKSHKLNKSPAKKINKEKFDKFKEQKNTPKNYKYKKHEDFEIMHVQSDKSKKKATDKESVDFKITTPHRKHVKTFITLYPEIINYPKSLQAMKTMRGENVEGRKTTKNYKLTKPTKAMESSDLSPWDSSSSSPENDDSKPNRENHKTSHPNILRHLNEITTSSKSSEQSYLRSHKSKEEKAASSLESVEYFGQLKKKENLSNEIKSFRKSNDIVSTVGITASLNDSTQIDDIIAETNATFILEDNNQTHSKKPTFGTLPYWSGTERILEVVTNAAPNVSATLLLENKTDSEKTIDQITTTPITEHKTAKVTTHNMKINYTEKMTSQTQPSSTVINLAMLLNITEAEKIVDEGKKKAIDKKMLEDMKNILSPETSAAPNTQPVINLDDAFDDMK</sequence>
<evidence type="ECO:0000313" key="3">
    <source>
        <dbReference type="Proteomes" id="UP000324832"/>
    </source>
</evidence>
<gene>
    <name evidence="2" type="ORF">LSINAPIS_LOCUS6221</name>
</gene>
<feature type="region of interest" description="Disordered" evidence="1">
    <location>
        <begin position="364"/>
        <end position="392"/>
    </location>
</feature>
<accession>A0A5E4Q7L1</accession>
<dbReference type="EMBL" id="FZQP02001904">
    <property type="protein sequence ID" value="VVC94217.1"/>
    <property type="molecule type" value="Genomic_DNA"/>
</dbReference>
<feature type="region of interest" description="Disordered" evidence="1">
    <location>
        <begin position="790"/>
        <end position="813"/>
    </location>
</feature>
<name>A0A5E4Q7L1_9NEOP</name>
<feature type="compositionally biased region" description="Basic and acidic residues" evidence="1">
    <location>
        <begin position="556"/>
        <end position="566"/>
    </location>
</feature>
<evidence type="ECO:0000313" key="2">
    <source>
        <dbReference type="EMBL" id="VVC94217.1"/>
    </source>
</evidence>
<dbReference type="AlphaFoldDB" id="A0A5E4Q7L1"/>
<protein>
    <submittedName>
        <fullName evidence="2">Uncharacterized protein</fullName>
    </submittedName>
</protein>